<feature type="coiled-coil region" evidence="1">
    <location>
        <begin position="566"/>
        <end position="614"/>
    </location>
</feature>
<keyword evidence="1" id="KW-0175">Coiled coil</keyword>
<feature type="region of interest" description="Disordered" evidence="2">
    <location>
        <begin position="712"/>
        <end position="735"/>
    </location>
</feature>
<name>A0A6L2KW26_TANCI</name>
<evidence type="ECO:0000256" key="1">
    <source>
        <dbReference type="SAM" id="Coils"/>
    </source>
</evidence>
<organism evidence="3">
    <name type="scientific">Tanacetum cinerariifolium</name>
    <name type="common">Dalmatian daisy</name>
    <name type="synonym">Chrysanthemum cinerariifolium</name>
    <dbReference type="NCBI Taxonomy" id="118510"/>
    <lineage>
        <taxon>Eukaryota</taxon>
        <taxon>Viridiplantae</taxon>
        <taxon>Streptophyta</taxon>
        <taxon>Embryophyta</taxon>
        <taxon>Tracheophyta</taxon>
        <taxon>Spermatophyta</taxon>
        <taxon>Magnoliopsida</taxon>
        <taxon>eudicotyledons</taxon>
        <taxon>Gunneridae</taxon>
        <taxon>Pentapetalae</taxon>
        <taxon>asterids</taxon>
        <taxon>campanulids</taxon>
        <taxon>Asterales</taxon>
        <taxon>Asteraceae</taxon>
        <taxon>Asteroideae</taxon>
        <taxon>Anthemideae</taxon>
        <taxon>Anthemidinae</taxon>
        <taxon>Tanacetum</taxon>
    </lineage>
</organism>
<feature type="compositionally biased region" description="Polar residues" evidence="2">
    <location>
        <begin position="491"/>
        <end position="503"/>
    </location>
</feature>
<reference evidence="3" key="1">
    <citation type="journal article" date="2019" name="Sci. Rep.">
        <title>Draft genome of Tanacetum cinerariifolium, the natural source of mosquito coil.</title>
        <authorList>
            <person name="Yamashiro T."/>
            <person name="Shiraishi A."/>
            <person name="Satake H."/>
            <person name="Nakayama K."/>
        </authorList>
    </citation>
    <scope>NUCLEOTIDE SEQUENCE</scope>
</reference>
<feature type="compositionally biased region" description="Polar residues" evidence="2">
    <location>
        <begin position="712"/>
        <end position="723"/>
    </location>
</feature>
<comment type="caution">
    <text evidence="3">The sequence shown here is derived from an EMBL/GenBank/DDBJ whole genome shotgun (WGS) entry which is preliminary data.</text>
</comment>
<dbReference type="CDD" id="cd09272">
    <property type="entry name" value="RNase_HI_RT_Ty1"/>
    <property type="match status" value="1"/>
</dbReference>
<sequence length="898" mass="100859">MVVASKVLMLKPDNGNAPLITQVVEGVETIIAPTTAKEKAQRRNKPEIDTLSLDDLYNLKFYEPEVKGTSSSNTNTQYVAFVSLNSTSNTNEAVNTAHGVTTVSTQATVVNSIIINNLSDAVICSFFASQPNSPQLDNEDLQQIHPDDLEEIDFRWQMAMLTIRARIFLKNTGRKFSLNGNETIGFNKSKENTKRTVPVELPALAALVSCDGLGGYDWSDQAEDGPTNFALMAYSFTSSKSKLMNKLIKDRLPLEVTSKEGKSLAKKSMIGSLMYLTSSRPDIMFVVCACARYRVNPKVSHLHDVKRIFSDYVGAILDMKSTTRGCQFLGCRLISWHCKKQTVVINSTTEVEYVAASSCCRKPTECEGFEQIIDFLNANPIKYALMVNPIFYTSCIEQFWATVKAKTVNGEGQLQALVDEKKVIVTKSTIRRDLQLEEKNFNNAPIFEHLTLMGEGSAHPTDPHYTPIIILPSTSQPQRLRKTKRKDIELPQTSVPTSVTNKAVNEEMDDSLKRAATTATSLDAEQDRGNIFKTQSKATPNEPGSQRTSSDGGVNTPQSRKDSLKLNELMELCTKLQQRVLDLETTKTTQALEIDSLKRRLKKLERRKRSRTHSLKRQYKGRIADIDANEDIYLVNVHKDEDMFSVNDPYGDEVSVVDEVNDGSTTTTKTATIVDITLAKALIEIKSAKPKTTAVSTRPKAKGLVIYEQEQATTPTVSSQQPSHVKDKGKGKMVEPEPVKKLTKKDQLMLDEELAFKLQAEEEEERLAKEKAQQIEEVHIAWDVVQAKNDADYELAQRLQAEEQEELTNAKKAKLFIQFLEKMRKFFAAKKAEEKRNRPPTRAQQRSFMSMTKVNTFVDFITELVEESSKKAEAEITQKSSSKRAREELEQENAKKQR</sequence>
<gene>
    <name evidence="3" type="ORF">Tci_025636</name>
</gene>
<feature type="region of interest" description="Disordered" evidence="2">
    <location>
        <begin position="868"/>
        <end position="898"/>
    </location>
</feature>
<protein>
    <submittedName>
        <fullName evidence="3">Uncharacterized protein</fullName>
    </submittedName>
</protein>
<dbReference type="EMBL" id="BKCJ010003208">
    <property type="protein sequence ID" value="GEU53658.1"/>
    <property type="molecule type" value="Genomic_DNA"/>
</dbReference>
<feature type="compositionally biased region" description="Basic and acidic residues" evidence="2">
    <location>
        <begin position="884"/>
        <end position="898"/>
    </location>
</feature>
<evidence type="ECO:0000313" key="3">
    <source>
        <dbReference type="EMBL" id="GEU53658.1"/>
    </source>
</evidence>
<dbReference type="PANTHER" id="PTHR11439">
    <property type="entry name" value="GAG-POL-RELATED RETROTRANSPOSON"/>
    <property type="match status" value="1"/>
</dbReference>
<feature type="region of interest" description="Disordered" evidence="2">
    <location>
        <begin position="469"/>
        <end position="560"/>
    </location>
</feature>
<dbReference type="AlphaFoldDB" id="A0A6L2KW26"/>
<dbReference type="PANTHER" id="PTHR11439:SF495">
    <property type="entry name" value="REVERSE TRANSCRIPTASE, RNA-DEPENDENT DNA POLYMERASE-RELATED"/>
    <property type="match status" value="1"/>
</dbReference>
<feature type="compositionally biased region" description="Basic and acidic residues" evidence="2">
    <location>
        <begin position="724"/>
        <end position="735"/>
    </location>
</feature>
<accession>A0A6L2KW26</accession>
<proteinExistence type="predicted"/>
<evidence type="ECO:0000256" key="2">
    <source>
        <dbReference type="SAM" id="MobiDB-lite"/>
    </source>
</evidence>
<feature type="compositionally biased region" description="Polar residues" evidence="2">
    <location>
        <begin position="532"/>
        <end position="558"/>
    </location>
</feature>
<feature type="coiled-coil region" evidence="1">
    <location>
        <begin position="757"/>
        <end position="813"/>
    </location>
</feature>